<dbReference type="EMBL" id="LR796196">
    <property type="protein sequence ID" value="CAB4126442.1"/>
    <property type="molecule type" value="Genomic_DNA"/>
</dbReference>
<organism evidence="1">
    <name type="scientific">uncultured Caudovirales phage</name>
    <dbReference type="NCBI Taxonomy" id="2100421"/>
    <lineage>
        <taxon>Viruses</taxon>
        <taxon>Duplodnaviria</taxon>
        <taxon>Heunggongvirae</taxon>
        <taxon>Uroviricota</taxon>
        <taxon>Caudoviricetes</taxon>
        <taxon>Peduoviridae</taxon>
        <taxon>Maltschvirus</taxon>
        <taxon>Maltschvirus maltsch</taxon>
    </lineage>
</organism>
<protein>
    <submittedName>
        <fullName evidence="1">Uncharacterized protein</fullName>
    </submittedName>
</protein>
<accession>A0A6J5KYQ4</accession>
<gene>
    <name evidence="1" type="ORF">UFOVP74_9</name>
</gene>
<sequence>MDINNYLSSMNDDWLRKQIATYDRVLAESQCTWMRPHWQRGRQIAIDILNKRARQQEKEQLTIF</sequence>
<name>A0A6J5KYQ4_9CAUD</name>
<evidence type="ECO:0000313" key="1">
    <source>
        <dbReference type="EMBL" id="CAB4126442.1"/>
    </source>
</evidence>
<reference evidence="1" key="1">
    <citation type="submission" date="2020-04" db="EMBL/GenBank/DDBJ databases">
        <authorList>
            <person name="Chiriac C."/>
            <person name="Salcher M."/>
            <person name="Ghai R."/>
            <person name="Kavagutti S V."/>
        </authorList>
    </citation>
    <scope>NUCLEOTIDE SEQUENCE</scope>
</reference>
<proteinExistence type="predicted"/>